<feature type="region of interest" description="Disordered" evidence="1">
    <location>
        <begin position="1"/>
        <end position="46"/>
    </location>
</feature>
<proteinExistence type="predicted"/>
<dbReference type="Gene3D" id="1.20.1050.80">
    <property type="entry name" value="VPS9 domain"/>
    <property type="match status" value="1"/>
</dbReference>
<dbReference type="Gene3D" id="1.10.246.120">
    <property type="match status" value="1"/>
</dbReference>
<gene>
    <name evidence="3" type="ORF">PM001_LOCUS8622</name>
</gene>
<organism evidence="3 4">
    <name type="scientific">Peronospora matthiolae</name>
    <dbReference type="NCBI Taxonomy" id="2874970"/>
    <lineage>
        <taxon>Eukaryota</taxon>
        <taxon>Sar</taxon>
        <taxon>Stramenopiles</taxon>
        <taxon>Oomycota</taxon>
        <taxon>Peronosporomycetes</taxon>
        <taxon>Peronosporales</taxon>
        <taxon>Peronosporaceae</taxon>
        <taxon>Peronospora</taxon>
    </lineage>
</organism>
<dbReference type="InterPro" id="IPR037191">
    <property type="entry name" value="VPS9_dom_sf"/>
</dbReference>
<evidence type="ECO:0000313" key="4">
    <source>
        <dbReference type="Proteomes" id="UP001162060"/>
    </source>
</evidence>
<dbReference type="InterPro" id="IPR045046">
    <property type="entry name" value="Vps9-like"/>
</dbReference>
<protein>
    <recommendedName>
        <fullName evidence="2">VPS9 domain-containing protein</fullName>
    </recommendedName>
</protein>
<evidence type="ECO:0000313" key="3">
    <source>
        <dbReference type="EMBL" id="CAK7923472.1"/>
    </source>
</evidence>
<dbReference type="GO" id="GO:0030139">
    <property type="term" value="C:endocytic vesicle"/>
    <property type="evidence" value="ECO:0007669"/>
    <property type="project" value="TreeGrafter"/>
</dbReference>
<comment type="caution">
    <text evidence="3">The sequence shown here is derived from an EMBL/GenBank/DDBJ whole genome shotgun (WGS) entry which is preliminary data.</text>
</comment>
<dbReference type="SMART" id="SM00167">
    <property type="entry name" value="VPS9"/>
    <property type="match status" value="1"/>
</dbReference>
<dbReference type="SUPFAM" id="SSF109993">
    <property type="entry name" value="VPS9 domain"/>
    <property type="match status" value="1"/>
</dbReference>
<dbReference type="PANTHER" id="PTHR23101">
    <property type="entry name" value="RAB GDP/GTP EXCHANGE FACTOR"/>
    <property type="match status" value="1"/>
</dbReference>
<dbReference type="InterPro" id="IPR003123">
    <property type="entry name" value="VPS9"/>
</dbReference>
<dbReference type="Pfam" id="PF02204">
    <property type="entry name" value="VPS9"/>
    <property type="match status" value="1"/>
</dbReference>
<dbReference type="GO" id="GO:0005085">
    <property type="term" value="F:guanyl-nucleotide exchange factor activity"/>
    <property type="evidence" value="ECO:0007669"/>
    <property type="project" value="InterPro"/>
</dbReference>
<dbReference type="EMBL" id="CAKLBY020000069">
    <property type="protein sequence ID" value="CAK7923472.1"/>
    <property type="molecule type" value="Genomic_DNA"/>
</dbReference>
<dbReference type="Proteomes" id="UP001162060">
    <property type="component" value="Unassembled WGS sequence"/>
</dbReference>
<dbReference type="PANTHER" id="PTHR23101:SF25">
    <property type="entry name" value="GTPASE-ACTIVATING PROTEIN AND VPS9 DOMAIN-CONTAINING PROTEIN 1"/>
    <property type="match status" value="1"/>
</dbReference>
<evidence type="ECO:0000259" key="2">
    <source>
        <dbReference type="PROSITE" id="PS51205"/>
    </source>
</evidence>
<feature type="compositionally biased region" description="Low complexity" evidence="1">
    <location>
        <begin position="1"/>
        <end position="24"/>
    </location>
</feature>
<feature type="domain" description="VPS9" evidence="2">
    <location>
        <begin position="325"/>
        <end position="467"/>
    </location>
</feature>
<evidence type="ECO:0000256" key="1">
    <source>
        <dbReference type="SAM" id="MobiDB-lite"/>
    </source>
</evidence>
<name>A0AAV1TPU0_9STRA</name>
<dbReference type="AlphaFoldDB" id="A0AAV1TPU0"/>
<reference evidence="3" key="1">
    <citation type="submission" date="2024-01" db="EMBL/GenBank/DDBJ databases">
        <authorList>
            <person name="Webb A."/>
        </authorList>
    </citation>
    <scope>NUCLEOTIDE SEQUENCE</scope>
    <source>
        <strain evidence="3">Pm1</strain>
    </source>
</reference>
<sequence length="590" mass="65897">MFWRLRSSSSSSRSSSKSSASAAATGRIDASQRSSQQAPNAADTAVLSAPSHVLSEQRRSDLLLAARTTRTSWVDNVDAIRDATSQFSPLCGAWSSVETASPSSAWLAALDDLHNEFSSFFTTLDELKRQLLPKDLQLEKEEEAEDEIGAAGGGVPGGSIQRLSRKYVTLFQELSEQKPLLDQWQHSHSPQTSTLTRHGRDMCFLLAFRELLALLKNTRAADLVYRIQSFVKKAEQWDLPQMMATRDRPGGKIQDFINKLVEQIKHDKVLTALMQGDADDEDAQQVDKYLQVRDAFGVDLLHEVLEAFLMEKLYVKMLTPSHQVAEQDDAFHDRIALLAFVTFKHLDLPEPETDEQAQTWLRLATQLEAATLYPSPRRKMDGVLRVCQDLTSFLKMQNGDRFPSADDFLPALIYVVLHANPCELKRNVAYILEYRNPSKLVSEPGYFFTHLVSSIAFLEEVDCSRLTISAEEFSEGLRRSTKGVTLSEECRELDLGEADGACDNRRFEGGNAATAERRNQMPTTSVSRGRNVDNHRASLGLPTVLDIRAKRLSLMADHPMRGSLIASSRFADSAAIVFVYEVQQLSCCKG</sequence>
<dbReference type="GO" id="GO:0005829">
    <property type="term" value="C:cytosol"/>
    <property type="evidence" value="ECO:0007669"/>
    <property type="project" value="TreeGrafter"/>
</dbReference>
<dbReference type="GO" id="GO:0016192">
    <property type="term" value="P:vesicle-mediated transport"/>
    <property type="evidence" value="ECO:0007669"/>
    <property type="project" value="InterPro"/>
</dbReference>
<accession>A0AAV1TPU0</accession>
<dbReference type="GO" id="GO:0031267">
    <property type="term" value="F:small GTPase binding"/>
    <property type="evidence" value="ECO:0007669"/>
    <property type="project" value="TreeGrafter"/>
</dbReference>
<dbReference type="PROSITE" id="PS51205">
    <property type="entry name" value="VPS9"/>
    <property type="match status" value="1"/>
</dbReference>